<dbReference type="InterPro" id="IPR013083">
    <property type="entry name" value="Znf_RING/FYVE/PHD"/>
</dbReference>
<dbReference type="InterPro" id="IPR019786">
    <property type="entry name" value="Zinc_finger_PHD-type_CS"/>
</dbReference>
<dbReference type="InterPro" id="IPR019080">
    <property type="entry name" value="YqaJ_viral_recombinase"/>
</dbReference>
<dbReference type="PANTHER" id="PTHR47526">
    <property type="entry name" value="ATP-DEPENDENT DNA HELICASE"/>
    <property type="match status" value="1"/>
</dbReference>
<dbReference type="EMBL" id="JANEYF010000711">
    <property type="protein sequence ID" value="KAJ8968407.1"/>
    <property type="molecule type" value="Genomic_DNA"/>
</dbReference>
<reference evidence="7" key="1">
    <citation type="journal article" date="2023" name="Insect Mol. Biol.">
        <title>Genome sequencing provides insights into the evolution of gene families encoding plant cell wall-degrading enzymes in longhorned beetles.</title>
        <authorList>
            <person name="Shin N.R."/>
            <person name="Okamura Y."/>
            <person name="Kirsch R."/>
            <person name="Pauchet Y."/>
        </authorList>
    </citation>
    <scope>NUCLEOTIDE SEQUENCE</scope>
    <source>
        <strain evidence="7">RBIC_L_NR</strain>
    </source>
</reference>
<keyword evidence="2 4" id="KW-0863">Zinc-finger</keyword>
<keyword evidence="1" id="KW-0479">Metal-binding</keyword>
<evidence type="ECO:0000313" key="7">
    <source>
        <dbReference type="EMBL" id="KAJ8968407.1"/>
    </source>
</evidence>
<dbReference type="Gene3D" id="3.90.320.10">
    <property type="match status" value="1"/>
</dbReference>
<name>A0AAV8ZRU1_9CUCU</name>
<gene>
    <name evidence="7" type="ORF">NQ314_002315</name>
</gene>
<dbReference type="PROSITE" id="PS01359">
    <property type="entry name" value="ZF_PHD_1"/>
    <property type="match status" value="1"/>
</dbReference>
<evidence type="ECO:0000259" key="6">
    <source>
        <dbReference type="PROSITE" id="PS51379"/>
    </source>
</evidence>
<dbReference type="Gene3D" id="3.30.40.10">
    <property type="entry name" value="Zinc/RING finger domain, C3HC4 (zinc finger)"/>
    <property type="match status" value="1"/>
</dbReference>
<organism evidence="7 8">
    <name type="scientific">Rhamnusium bicolor</name>
    <dbReference type="NCBI Taxonomy" id="1586634"/>
    <lineage>
        <taxon>Eukaryota</taxon>
        <taxon>Metazoa</taxon>
        <taxon>Ecdysozoa</taxon>
        <taxon>Arthropoda</taxon>
        <taxon>Hexapoda</taxon>
        <taxon>Insecta</taxon>
        <taxon>Pterygota</taxon>
        <taxon>Neoptera</taxon>
        <taxon>Endopterygota</taxon>
        <taxon>Coleoptera</taxon>
        <taxon>Polyphaga</taxon>
        <taxon>Cucujiformia</taxon>
        <taxon>Chrysomeloidea</taxon>
        <taxon>Cerambycidae</taxon>
        <taxon>Lepturinae</taxon>
        <taxon>Rhagiini</taxon>
        <taxon>Rhamnusium</taxon>
    </lineage>
</organism>
<evidence type="ECO:0000256" key="3">
    <source>
        <dbReference type="ARBA" id="ARBA00022833"/>
    </source>
</evidence>
<dbReference type="Pfam" id="PF09588">
    <property type="entry name" value="YqaJ"/>
    <property type="match status" value="1"/>
</dbReference>
<sequence>MSNYFIKLENEHPDVATRYTQKLSLINNMDPYSLKDSQLSYSAADFPPVNNMDIVSYLVLTSYYTSEQMKAFKSLHAYKYFEAGFVSKCGVININNYMVVIANVKHSQRMNDPPLRVWIMCKIDGSTETAHCTCMAGAGEVCSHIGALLYTLEYIYSSKTNTSCTDVRSLWNVPRVSKVQCEPIKNINYGKTISFTKIFKDSIPPVVGEELTTLLRQIEEAGSQSVLMRVVEPFASALEIRESAISNPYTQLYNEEYINLTYEQLLQLSSEYVNIHLTEEECEEINKTTKAQSNSKEWFHQRAGRITASKLKDVCRTSLSNPSLSLIKQICYPLKFTFKSKTTEWGIIHEKNALEAYKNEQTISHDNLSLDDIGLCITPDLSQFGASPDAKVNCSCCGTGCVEVKCPYLLQNITIEKFADLKTSCLLKTKTNEIYLDNGHSYYYQVQQQMAMTGTLYCDFVVWSPKEMFIERVLFNEDFWYQAMQKATEFHKNVIIPELLGCYFTKAASKAACTNTPLWCVCRGPDDGRPMLCCGNDNCDIKWYHFECIGIDEQLTEMWICSLCS</sequence>
<dbReference type="InterPro" id="IPR001965">
    <property type="entry name" value="Znf_PHD"/>
</dbReference>
<evidence type="ECO:0000256" key="4">
    <source>
        <dbReference type="PROSITE-ProRule" id="PRU00325"/>
    </source>
</evidence>
<dbReference type="SUPFAM" id="SSF57903">
    <property type="entry name" value="FYVE/PHD zinc finger"/>
    <property type="match status" value="1"/>
</dbReference>
<dbReference type="AlphaFoldDB" id="A0AAV8ZRU1"/>
<keyword evidence="8" id="KW-1185">Reference proteome</keyword>
<accession>A0AAV8ZRU1</accession>
<evidence type="ECO:0008006" key="9">
    <source>
        <dbReference type="Google" id="ProtNLM"/>
    </source>
</evidence>
<dbReference type="SUPFAM" id="SSF52980">
    <property type="entry name" value="Restriction endonuclease-like"/>
    <property type="match status" value="1"/>
</dbReference>
<evidence type="ECO:0000259" key="5">
    <source>
        <dbReference type="PROSITE" id="PS50966"/>
    </source>
</evidence>
<dbReference type="PANTHER" id="PTHR47526:SF4">
    <property type="entry name" value="SWIM-TYPE DOMAIN-CONTAINING PROTEIN"/>
    <property type="match status" value="1"/>
</dbReference>
<evidence type="ECO:0000313" key="8">
    <source>
        <dbReference type="Proteomes" id="UP001162156"/>
    </source>
</evidence>
<protein>
    <recommendedName>
        <fullName evidence="9">SWIM-type domain-containing protein</fullName>
    </recommendedName>
</protein>
<dbReference type="InterPro" id="IPR011011">
    <property type="entry name" value="Znf_FYVE_PHD"/>
</dbReference>
<dbReference type="InterPro" id="IPR007527">
    <property type="entry name" value="Znf_SWIM"/>
</dbReference>
<keyword evidence="3" id="KW-0862">Zinc</keyword>
<dbReference type="InterPro" id="IPR011604">
    <property type="entry name" value="PDDEXK-like_dom_sf"/>
</dbReference>
<evidence type="ECO:0000256" key="1">
    <source>
        <dbReference type="ARBA" id="ARBA00022723"/>
    </source>
</evidence>
<dbReference type="InterPro" id="IPR011335">
    <property type="entry name" value="Restrct_endonuc-II-like"/>
</dbReference>
<dbReference type="Proteomes" id="UP001162156">
    <property type="component" value="Unassembled WGS sequence"/>
</dbReference>
<dbReference type="CDD" id="cd22343">
    <property type="entry name" value="PDDEXK_lambda_exonuclease-like"/>
    <property type="match status" value="1"/>
</dbReference>
<feature type="domain" description="SWIM-type" evidence="5">
    <location>
        <begin position="117"/>
        <end position="153"/>
    </location>
</feature>
<dbReference type="PROSITE" id="PS50966">
    <property type="entry name" value="ZF_SWIM"/>
    <property type="match status" value="1"/>
</dbReference>
<dbReference type="GO" id="GO:0008270">
    <property type="term" value="F:zinc ion binding"/>
    <property type="evidence" value="ECO:0007669"/>
    <property type="project" value="UniProtKB-KW"/>
</dbReference>
<dbReference type="PROSITE" id="PS51379">
    <property type="entry name" value="4FE4S_FER_2"/>
    <property type="match status" value="1"/>
</dbReference>
<comment type="caution">
    <text evidence="7">The sequence shown here is derived from an EMBL/GenBank/DDBJ whole genome shotgun (WGS) entry which is preliminary data.</text>
</comment>
<evidence type="ECO:0000256" key="2">
    <source>
        <dbReference type="ARBA" id="ARBA00022771"/>
    </source>
</evidence>
<proteinExistence type="predicted"/>
<dbReference type="GO" id="GO:0006281">
    <property type="term" value="P:DNA repair"/>
    <property type="evidence" value="ECO:0007669"/>
    <property type="project" value="UniProtKB-ARBA"/>
</dbReference>
<dbReference type="InterPro" id="IPR017896">
    <property type="entry name" value="4Fe4S_Fe-S-bd"/>
</dbReference>
<feature type="domain" description="4Fe-4S ferredoxin-type" evidence="6">
    <location>
        <begin position="384"/>
        <end position="418"/>
    </location>
</feature>
<dbReference type="SMART" id="SM00249">
    <property type="entry name" value="PHD"/>
    <property type="match status" value="1"/>
</dbReference>